<feature type="region of interest" description="Disordered" evidence="1">
    <location>
        <begin position="1"/>
        <end position="22"/>
    </location>
</feature>
<evidence type="ECO:0000313" key="2">
    <source>
        <dbReference type="EMBL" id="WVY95604.1"/>
    </source>
</evidence>
<proteinExistence type="predicted"/>
<dbReference type="Proteomes" id="UP001374535">
    <property type="component" value="Chromosome 9"/>
</dbReference>
<protein>
    <submittedName>
        <fullName evidence="2">Uncharacterized protein</fullName>
    </submittedName>
</protein>
<name>A0AAQ3MQ77_VIGMU</name>
<accession>A0AAQ3MQ77</accession>
<keyword evidence="3" id="KW-1185">Reference proteome</keyword>
<evidence type="ECO:0000256" key="1">
    <source>
        <dbReference type="SAM" id="MobiDB-lite"/>
    </source>
</evidence>
<gene>
    <name evidence="2" type="ORF">V8G54_027755</name>
</gene>
<organism evidence="2 3">
    <name type="scientific">Vigna mungo</name>
    <name type="common">Black gram</name>
    <name type="synonym">Phaseolus mungo</name>
    <dbReference type="NCBI Taxonomy" id="3915"/>
    <lineage>
        <taxon>Eukaryota</taxon>
        <taxon>Viridiplantae</taxon>
        <taxon>Streptophyta</taxon>
        <taxon>Embryophyta</taxon>
        <taxon>Tracheophyta</taxon>
        <taxon>Spermatophyta</taxon>
        <taxon>Magnoliopsida</taxon>
        <taxon>eudicotyledons</taxon>
        <taxon>Gunneridae</taxon>
        <taxon>Pentapetalae</taxon>
        <taxon>rosids</taxon>
        <taxon>fabids</taxon>
        <taxon>Fabales</taxon>
        <taxon>Fabaceae</taxon>
        <taxon>Papilionoideae</taxon>
        <taxon>50 kb inversion clade</taxon>
        <taxon>NPAAA clade</taxon>
        <taxon>indigoferoid/millettioid clade</taxon>
        <taxon>Phaseoleae</taxon>
        <taxon>Vigna</taxon>
    </lineage>
</organism>
<dbReference type="AlphaFoldDB" id="A0AAQ3MQ77"/>
<evidence type="ECO:0000313" key="3">
    <source>
        <dbReference type="Proteomes" id="UP001374535"/>
    </source>
</evidence>
<reference evidence="2 3" key="1">
    <citation type="journal article" date="2023" name="Life. Sci Alliance">
        <title>Evolutionary insights into 3D genome organization and epigenetic landscape of Vigna mungo.</title>
        <authorList>
            <person name="Junaid A."/>
            <person name="Singh B."/>
            <person name="Bhatia S."/>
        </authorList>
    </citation>
    <scope>NUCLEOTIDE SEQUENCE [LARGE SCALE GENOMIC DNA]</scope>
    <source>
        <strain evidence="2">Urdbean</strain>
    </source>
</reference>
<dbReference type="EMBL" id="CP144692">
    <property type="protein sequence ID" value="WVY95604.1"/>
    <property type="molecule type" value="Genomic_DNA"/>
</dbReference>
<sequence>MGGNGSKSISGKTLARSKHQHSEVLERFGDKFQAFIGDDHPLKPDLLKPGVGSRHGLDPRAYVSAPTLGDQIEVREVRLALDSDGSHFGEAVDDGGRRDRVAVSDEDSPAAPALDLIPGLADEGDRATVLIALDKGEHVLQHLLREGVG</sequence>
<feature type="compositionally biased region" description="Polar residues" evidence="1">
    <location>
        <begin position="1"/>
        <end position="11"/>
    </location>
</feature>